<accession>A0A0F6YS25</accession>
<proteinExistence type="predicted"/>
<keyword evidence="1" id="KW-0812">Transmembrane</keyword>
<dbReference type="EMBL" id="KP843855">
    <property type="protein sequence ID" value="AKF17191.1"/>
    <property type="molecule type" value="Genomic_DNA"/>
</dbReference>
<sequence>MFLKRRFYLLIVVIAILMAIGYLATPSLLVGQVLLVALVVMTALDALALYTVVSVSARRECPNRFSNGDENEVTLRVANNSRLPLSLTIIDELPPEFQIRDLKLSANLDGNRKTQLNYNIRPTQRGKYEFGHILVFASTKIGLVERRFSCGEPFAVKVYPSYIMLRKYELMAVSNNLTEMGIKRIRRAGNNTDFEQIKDYVQGDEYRRINWKASARRTHLYGECISGRAVAADFQSD</sequence>
<dbReference type="AlphaFoldDB" id="A0A0F6YS25"/>
<protein>
    <submittedName>
        <fullName evidence="2">Uncharacterized protein</fullName>
    </submittedName>
</protein>
<name>A0A0F6YS25_9BACT</name>
<dbReference type="PANTHER" id="PTHR34351">
    <property type="entry name" value="SLR1927 PROTEIN-RELATED"/>
    <property type="match status" value="1"/>
</dbReference>
<evidence type="ECO:0000313" key="2">
    <source>
        <dbReference type="EMBL" id="AKF17191.1"/>
    </source>
</evidence>
<reference evidence="2" key="1">
    <citation type="journal article" date="2015" name="Appl. Microbiol. Biotechnol.">
        <title>Improved ethanol production from biomass by a rumen metagenomic DNA fragment expressed in Escherichia coli MS04 during fermentation.</title>
        <authorList>
            <person name="Loaces I."/>
            <person name="Amarelle V."/>
            <person name="Munoz-Gutierrez I."/>
            <person name="Fabiano E."/>
            <person name="Martinez A."/>
            <person name="Noya F."/>
        </authorList>
    </citation>
    <scope>NUCLEOTIDE SEQUENCE</scope>
</reference>
<keyword evidence="1" id="KW-1133">Transmembrane helix</keyword>
<evidence type="ECO:0000256" key="1">
    <source>
        <dbReference type="SAM" id="Phobius"/>
    </source>
</evidence>
<keyword evidence="1" id="KW-0472">Membrane</keyword>
<feature type="transmembrane region" description="Helical" evidence="1">
    <location>
        <begin position="7"/>
        <end position="24"/>
    </location>
</feature>
<feature type="transmembrane region" description="Helical" evidence="1">
    <location>
        <begin position="30"/>
        <end position="53"/>
    </location>
</feature>
<dbReference type="PANTHER" id="PTHR34351:SF1">
    <property type="entry name" value="SLR1927 PROTEIN"/>
    <property type="match status" value="1"/>
</dbReference>
<organism evidence="2">
    <name type="scientific">uncultured bacterium Csd4</name>
    <dbReference type="NCBI Taxonomy" id="1637487"/>
    <lineage>
        <taxon>Bacteria</taxon>
        <taxon>environmental samples</taxon>
    </lineage>
</organism>